<feature type="domain" description="Peptidase S8/S53" evidence="8">
    <location>
        <begin position="69"/>
        <end position="275"/>
    </location>
</feature>
<keyword evidence="6" id="KW-1133">Transmembrane helix</keyword>
<protein>
    <submittedName>
        <fullName evidence="9">S8 family serine peptidase</fullName>
    </submittedName>
</protein>
<dbReference type="Proteomes" id="UP000678016">
    <property type="component" value="Chromosome"/>
</dbReference>
<name>A0ABX8CB51_9ACTN</name>
<sequence length="389" mass="39720">MLGGNSRNRIHTRRARGGASAVFAAATAAVLGLTSAPAAADLIPDYRPEQWGLQAVGAPQLWEENQGQGATVALPGVSVDEGHPDLVDNVQLDTRFGENDGDVEQGNAAAGLVAAHGYGRDADGGVLGVAPEATMLVLPTQDRLAEAVRFASQEGAQVILLPEPAGPDLAEATQEASDNGALVVGPAGEDEDPNVLTVAGTDQDGALVEGAPGAGMIALTAPGADLVTSGPEPGQTEVTGAPYAAAMVAGAAALMRAEHPQLGPDQVRDALVDGSQPGPDGLPALHLPSAEQQASGVAQDIPLIDEDLANQGGQSGLVPAWAWFVTVAAVVVLGLLVLVVWVRRSNADPYGVKAERREQDELIAAERAAEAAPASRRRKGGRRRKTRGN</sequence>
<gene>
    <name evidence="9" type="ORF">KGD83_04215</name>
</gene>
<dbReference type="PROSITE" id="PS51892">
    <property type="entry name" value="SUBTILASE"/>
    <property type="match status" value="1"/>
</dbReference>
<evidence type="ECO:0000256" key="2">
    <source>
        <dbReference type="ARBA" id="ARBA00022801"/>
    </source>
</evidence>
<feature type="compositionally biased region" description="Basic residues" evidence="5">
    <location>
        <begin position="375"/>
        <end position="389"/>
    </location>
</feature>
<reference evidence="10" key="1">
    <citation type="submission" date="2021-05" db="EMBL/GenBank/DDBJ databases">
        <title>Direct Submission.</title>
        <authorList>
            <person name="Li K."/>
            <person name="Gao J."/>
        </authorList>
    </citation>
    <scope>NUCLEOTIDE SEQUENCE [LARGE SCALE GENOMIC DNA]</scope>
    <source>
        <strain evidence="10">HDS12</strain>
    </source>
</reference>
<evidence type="ECO:0000259" key="8">
    <source>
        <dbReference type="Pfam" id="PF00082"/>
    </source>
</evidence>
<keyword evidence="10" id="KW-1185">Reference proteome</keyword>
<evidence type="ECO:0000256" key="7">
    <source>
        <dbReference type="SAM" id="SignalP"/>
    </source>
</evidence>
<dbReference type="SUPFAM" id="SSF52743">
    <property type="entry name" value="Subtilisin-like"/>
    <property type="match status" value="1"/>
</dbReference>
<evidence type="ECO:0000256" key="6">
    <source>
        <dbReference type="SAM" id="Phobius"/>
    </source>
</evidence>
<dbReference type="PRINTS" id="PR00723">
    <property type="entry name" value="SUBTILISIN"/>
</dbReference>
<comment type="caution">
    <text evidence="4">Lacks conserved residue(s) required for the propagation of feature annotation.</text>
</comment>
<keyword evidence="6" id="KW-0472">Membrane</keyword>
<dbReference type="RefSeq" id="WP_212642609.1">
    <property type="nucleotide sequence ID" value="NZ_CP074132.1"/>
</dbReference>
<feature type="chain" id="PRO_5046444965" evidence="7">
    <location>
        <begin position="41"/>
        <end position="389"/>
    </location>
</feature>
<dbReference type="InterPro" id="IPR015500">
    <property type="entry name" value="Peptidase_S8_subtilisin-rel"/>
</dbReference>
<proteinExistence type="inferred from homology"/>
<dbReference type="Pfam" id="PF00082">
    <property type="entry name" value="Peptidase_S8"/>
    <property type="match status" value="1"/>
</dbReference>
<comment type="similarity">
    <text evidence="4">Belongs to the peptidase S8 family.</text>
</comment>
<dbReference type="EMBL" id="CP074132">
    <property type="protein sequence ID" value="QUX29783.1"/>
    <property type="molecule type" value="Genomic_DNA"/>
</dbReference>
<evidence type="ECO:0000313" key="10">
    <source>
        <dbReference type="Proteomes" id="UP000678016"/>
    </source>
</evidence>
<feature type="signal peptide" evidence="7">
    <location>
        <begin position="1"/>
        <end position="40"/>
    </location>
</feature>
<evidence type="ECO:0000313" key="9">
    <source>
        <dbReference type="EMBL" id="QUX29783.1"/>
    </source>
</evidence>
<keyword evidence="3" id="KW-0720">Serine protease</keyword>
<feature type="region of interest" description="Disordered" evidence="5">
    <location>
        <begin position="366"/>
        <end position="389"/>
    </location>
</feature>
<feature type="transmembrane region" description="Helical" evidence="6">
    <location>
        <begin position="320"/>
        <end position="342"/>
    </location>
</feature>
<accession>A0ABX8CB51</accession>
<dbReference type="InterPro" id="IPR036852">
    <property type="entry name" value="Peptidase_S8/S53_dom_sf"/>
</dbReference>
<organism evidence="9 10">
    <name type="scientific">Nocardiopsis akebiae</name>
    <dbReference type="NCBI Taxonomy" id="2831968"/>
    <lineage>
        <taxon>Bacteria</taxon>
        <taxon>Bacillati</taxon>
        <taxon>Actinomycetota</taxon>
        <taxon>Actinomycetes</taxon>
        <taxon>Streptosporangiales</taxon>
        <taxon>Nocardiopsidaceae</taxon>
        <taxon>Nocardiopsis</taxon>
    </lineage>
</organism>
<evidence type="ECO:0000256" key="1">
    <source>
        <dbReference type="ARBA" id="ARBA00022670"/>
    </source>
</evidence>
<keyword evidence="6" id="KW-0812">Transmembrane</keyword>
<evidence type="ECO:0000256" key="3">
    <source>
        <dbReference type="ARBA" id="ARBA00022825"/>
    </source>
</evidence>
<evidence type="ECO:0000256" key="4">
    <source>
        <dbReference type="PROSITE-ProRule" id="PRU01240"/>
    </source>
</evidence>
<dbReference type="InterPro" id="IPR000209">
    <property type="entry name" value="Peptidase_S8/S53_dom"/>
</dbReference>
<dbReference type="Gene3D" id="3.40.50.200">
    <property type="entry name" value="Peptidase S8/S53 domain"/>
    <property type="match status" value="1"/>
</dbReference>
<evidence type="ECO:0000256" key="5">
    <source>
        <dbReference type="SAM" id="MobiDB-lite"/>
    </source>
</evidence>
<keyword evidence="7" id="KW-0732">Signal</keyword>
<keyword evidence="2" id="KW-0378">Hydrolase</keyword>
<keyword evidence="1" id="KW-0645">Protease</keyword>